<feature type="domain" description="Glycosyltransferase subfamily 4-like N-terminal" evidence="15">
    <location>
        <begin position="38"/>
        <end position="240"/>
    </location>
</feature>
<feature type="transmembrane region" description="Helical" evidence="12">
    <location>
        <begin position="468"/>
        <end position="494"/>
    </location>
</feature>
<feature type="region of interest" description="Disordered" evidence="13">
    <location>
        <begin position="1"/>
        <end position="24"/>
    </location>
</feature>
<name>A0A086TGH2_HAPC1</name>
<dbReference type="InterPro" id="IPR027054">
    <property type="entry name" value="ALG2"/>
</dbReference>
<evidence type="ECO:0000256" key="3">
    <source>
        <dbReference type="ARBA" id="ARBA00004922"/>
    </source>
</evidence>
<dbReference type="GO" id="GO:0102704">
    <property type="term" value="F:GDP-Man:Man(2)GlcNAc(2)-PP-Dol alpha-1,6-mannosyltransferase activity"/>
    <property type="evidence" value="ECO:0007669"/>
    <property type="project" value="UniProtKB-UniRule"/>
</dbReference>
<dbReference type="InterPro" id="IPR001296">
    <property type="entry name" value="Glyco_trans_1"/>
</dbReference>
<comment type="pathway">
    <text evidence="3 12">Protein modification; protein glycosylation.</text>
</comment>
<comment type="function">
    <text evidence="1 12">Mannosylates Man(2)GlcNAc(2)-dolichol diphosphate and Man(1)GlcNAc(2)-dolichol diphosphate to form Man(3)GlcNAc(2)-dolichol diphosphate.</text>
</comment>
<evidence type="ECO:0000256" key="9">
    <source>
        <dbReference type="ARBA" id="ARBA00023136"/>
    </source>
</evidence>
<evidence type="ECO:0000259" key="14">
    <source>
        <dbReference type="Pfam" id="PF00534"/>
    </source>
</evidence>
<evidence type="ECO:0000256" key="1">
    <source>
        <dbReference type="ARBA" id="ARBA00003142"/>
    </source>
</evidence>
<protein>
    <recommendedName>
        <fullName evidence="12">Alpha-1,3/1,6-mannosyltransferase ALG2</fullName>
        <ecNumber evidence="12">2.4.1.132</ecNumber>
        <ecNumber evidence="12">2.4.1.257</ecNumber>
    </recommendedName>
    <alternativeName>
        <fullName evidence="12">GDP-Man:Man(1)GlcNAc(2)-PP-Dol alpha-1,3-mannosyltransferase</fullName>
    </alternativeName>
</protein>
<evidence type="ECO:0000259" key="15">
    <source>
        <dbReference type="Pfam" id="PF13439"/>
    </source>
</evidence>
<evidence type="ECO:0000256" key="12">
    <source>
        <dbReference type="RuleBase" id="RU367136"/>
    </source>
</evidence>
<keyword evidence="9 12" id="KW-0472">Membrane</keyword>
<reference evidence="17" key="1">
    <citation type="journal article" date="2014" name="Genome Announc.">
        <title>Genome sequence and annotation of Acremonium chrysogenum, producer of the beta-lactam antibiotic cephalosporin C.</title>
        <authorList>
            <person name="Terfehr D."/>
            <person name="Dahlmann T.A."/>
            <person name="Specht T."/>
            <person name="Zadra I."/>
            <person name="Kuernsteiner H."/>
            <person name="Kueck U."/>
        </authorList>
    </citation>
    <scope>NUCLEOTIDE SEQUENCE [LARGE SCALE GENOMIC DNA]</scope>
    <source>
        <strain evidence="17">ATCC 11550 / CBS 779.69 / DSM 880 / IAM 14645 / JCM 23072 / IMI 49137</strain>
    </source>
</reference>
<comment type="catalytic activity">
    <reaction evidence="10 12">
        <text>a beta-D-Man-(1-&gt;4)-beta-D-GlcNAc-(1-&gt;4)-alpha-D-GlcNAc-diphospho-di-trans,poly-cis-dolichol + GDP-alpha-D-mannose = an alpha-D-Man-(1-&gt;3)-beta-D-Man-(1-&gt;4)-beta-D-GlcNAc-(1-&gt;4)-alpha-D-GlcNAc-diphospho-di-trans,poly-cis-dolichol + GDP + H(+)</text>
        <dbReference type="Rhea" id="RHEA:29515"/>
        <dbReference type="Rhea" id="RHEA-COMP:19511"/>
        <dbReference type="Rhea" id="RHEA-COMP:19513"/>
        <dbReference type="ChEBI" id="CHEBI:15378"/>
        <dbReference type="ChEBI" id="CHEBI:57527"/>
        <dbReference type="ChEBI" id="CHEBI:58189"/>
        <dbReference type="ChEBI" id="CHEBI:58472"/>
        <dbReference type="ChEBI" id="CHEBI:132510"/>
        <dbReference type="EC" id="2.4.1.132"/>
    </reaction>
    <physiologicalReaction direction="left-to-right" evidence="10 12">
        <dbReference type="Rhea" id="RHEA:29516"/>
    </physiologicalReaction>
</comment>
<keyword evidence="7 12" id="KW-0256">Endoplasmic reticulum</keyword>
<comment type="subcellular location">
    <subcellularLocation>
        <location evidence="2 12">Endoplasmic reticulum membrane</location>
    </subcellularLocation>
</comment>
<feature type="compositionally biased region" description="Basic and acidic residues" evidence="13">
    <location>
        <begin position="10"/>
        <end position="24"/>
    </location>
</feature>
<dbReference type="Gene3D" id="3.40.50.2000">
    <property type="entry name" value="Glycogen Phosphorylase B"/>
    <property type="match status" value="2"/>
</dbReference>
<evidence type="ECO:0000256" key="13">
    <source>
        <dbReference type="SAM" id="MobiDB-lite"/>
    </source>
</evidence>
<dbReference type="GO" id="GO:0004378">
    <property type="term" value="F:GDP-Man:Man(1)GlcNAc(2)-PP-Dol alpha-1,3-mannosyltransferase activity"/>
    <property type="evidence" value="ECO:0007669"/>
    <property type="project" value="UniProtKB-UniRule"/>
</dbReference>
<dbReference type="UniPathway" id="UPA00378"/>
<dbReference type="Pfam" id="PF13439">
    <property type="entry name" value="Glyco_transf_4"/>
    <property type="match status" value="1"/>
</dbReference>
<evidence type="ECO:0000256" key="8">
    <source>
        <dbReference type="ARBA" id="ARBA00022989"/>
    </source>
</evidence>
<keyword evidence="5 12" id="KW-0808">Transferase</keyword>
<evidence type="ECO:0000256" key="2">
    <source>
        <dbReference type="ARBA" id="ARBA00004586"/>
    </source>
</evidence>
<keyword evidence="6 12" id="KW-0812">Transmembrane</keyword>
<evidence type="ECO:0000256" key="7">
    <source>
        <dbReference type="ARBA" id="ARBA00022824"/>
    </source>
</evidence>
<proteinExistence type="inferred from homology"/>
<dbReference type="InterPro" id="IPR028098">
    <property type="entry name" value="Glyco_trans_4-like_N"/>
</dbReference>
<dbReference type="STRING" id="857340.A0A086TGH2"/>
<dbReference type="EC" id="2.4.1.257" evidence="12"/>
<dbReference type="SUPFAM" id="SSF53756">
    <property type="entry name" value="UDP-Glycosyltransferase/glycogen phosphorylase"/>
    <property type="match status" value="1"/>
</dbReference>
<evidence type="ECO:0000313" key="16">
    <source>
        <dbReference type="EMBL" id="KFH48454.1"/>
    </source>
</evidence>
<dbReference type="AlphaFoldDB" id="A0A086TGH2"/>
<accession>A0A086TGH2</accession>
<feature type="transmembrane region" description="Helical" evidence="12">
    <location>
        <begin position="151"/>
        <end position="171"/>
    </location>
</feature>
<dbReference type="GO" id="GO:0005789">
    <property type="term" value="C:endoplasmic reticulum membrane"/>
    <property type="evidence" value="ECO:0007669"/>
    <property type="project" value="UniProtKB-SubCell"/>
</dbReference>
<dbReference type="HOGENOM" id="CLU_030619_0_0_1"/>
<dbReference type="PANTHER" id="PTHR45918">
    <property type="entry name" value="ALPHA-1,3/1,6-MANNOSYLTRANSFERASE ALG2"/>
    <property type="match status" value="1"/>
</dbReference>
<keyword evidence="17" id="KW-1185">Reference proteome</keyword>
<dbReference type="EMBL" id="JPKY01000003">
    <property type="protein sequence ID" value="KFH48454.1"/>
    <property type="molecule type" value="Genomic_DNA"/>
</dbReference>
<feature type="transmembrane region" description="Helical" evidence="12">
    <location>
        <begin position="110"/>
        <end position="131"/>
    </location>
</feature>
<evidence type="ECO:0000256" key="6">
    <source>
        <dbReference type="ARBA" id="ARBA00022692"/>
    </source>
</evidence>
<keyword evidence="8 12" id="KW-1133">Transmembrane helix</keyword>
<evidence type="ECO:0000256" key="11">
    <source>
        <dbReference type="ARBA" id="ARBA00045104"/>
    </source>
</evidence>
<feature type="domain" description="Glycosyl transferase family 1" evidence="14">
    <location>
        <begin position="251"/>
        <end position="321"/>
    </location>
</feature>
<evidence type="ECO:0000256" key="10">
    <source>
        <dbReference type="ARBA" id="ARBA00045103"/>
    </source>
</evidence>
<dbReference type="OrthoDB" id="448893at2759"/>
<evidence type="ECO:0000256" key="5">
    <source>
        <dbReference type="ARBA" id="ARBA00022679"/>
    </source>
</evidence>
<dbReference type="Pfam" id="PF00534">
    <property type="entry name" value="Glycos_transf_1"/>
    <property type="match status" value="2"/>
</dbReference>
<comment type="catalytic activity">
    <reaction evidence="11 12">
        <text>an alpha-D-Man-(1-&gt;3)-beta-D-Man-(1-&gt;4)-beta-D-GlcNAc-(1-&gt;4)-alpha-D-GlcNAc-diphospho-di-trans,poly-cis-dolichol + GDP-alpha-D-mannose = an alpha-D-Man-(1-&gt;3)-[alpha-D-Man-(1-&gt;6)]-beta-D-Man-(1-&gt;4)-beta-D-GlcNAc-(1-&gt;4)-alpha-D-GlcNAc-diphospho-di-trans,poly-cis-dolichol + GDP + H(+)</text>
        <dbReference type="Rhea" id="RHEA:29519"/>
        <dbReference type="Rhea" id="RHEA-COMP:19513"/>
        <dbReference type="Rhea" id="RHEA-COMP:19515"/>
        <dbReference type="ChEBI" id="CHEBI:15378"/>
        <dbReference type="ChEBI" id="CHEBI:57527"/>
        <dbReference type="ChEBI" id="CHEBI:58189"/>
        <dbReference type="ChEBI" id="CHEBI:132510"/>
        <dbReference type="ChEBI" id="CHEBI:132511"/>
        <dbReference type="EC" id="2.4.1.257"/>
    </reaction>
    <physiologicalReaction direction="left-to-right" evidence="11 12">
        <dbReference type="Rhea" id="RHEA:29520"/>
    </physiologicalReaction>
</comment>
<keyword evidence="4 12" id="KW-0328">Glycosyltransferase</keyword>
<dbReference type="PANTHER" id="PTHR45918:SF1">
    <property type="entry name" value="ALPHA-1,3_1,6-MANNOSYLTRANSFERASE ALG2"/>
    <property type="match status" value="1"/>
</dbReference>
<evidence type="ECO:0000313" key="17">
    <source>
        <dbReference type="Proteomes" id="UP000029964"/>
    </source>
</evidence>
<gene>
    <name evidence="16" type="ORF">ACRE_006840</name>
</gene>
<feature type="domain" description="Glycosyl transferase family 1" evidence="14">
    <location>
        <begin position="340"/>
        <end position="434"/>
    </location>
</feature>
<organism evidence="16 17">
    <name type="scientific">Hapsidospora chrysogenum (strain ATCC 11550 / CBS 779.69 / DSM 880 / IAM 14645 / JCM 23072 / IMI 49137)</name>
    <name type="common">Acremonium chrysogenum</name>
    <dbReference type="NCBI Taxonomy" id="857340"/>
    <lineage>
        <taxon>Eukaryota</taxon>
        <taxon>Fungi</taxon>
        <taxon>Dikarya</taxon>
        <taxon>Ascomycota</taxon>
        <taxon>Pezizomycotina</taxon>
        <taxon>Sordariomycetes</taxon>
        <taxon>Hypocreomycetidae</taxon>
        <taxon>Hypocreales</taxon>
        <taxon>Bionectriaceae</taxon>
        <taxon>Hapsidospora</taxon>
    </lineage>
</organism>
<comment type="similarity">
    <text evidence="12">Belongs to the glycosyltransferase group 1 family.</text>
</comment>
<dbReference type="Proteomes" id="UP000029964">
    <property type="component" value="Unassembled WGS sequence"/>
</dbReference>
<evidence type="ECO:0000256" key="4">
    <source>
        <dbReference type="ARBA" id="ARBA00022676"/>
    </source>
</evidence>
<dbReference type="EC" id="2.4.1.132" evidence="12"/>
<sequence>MARKNAKGRPSKERTTLPEPKKDEEKTTLVFFHPDLGIGGAERLVVDAAVGLQERGHRVVIFTNHCDPNHCFDECRDGKSPSSPSTANTLLRPGTLDVRVRGAMLFQMSIFNRLTILCAILRHLHLLFIIYVNGELAALEPHAIIVDQLSAGLPLIAYLCPAAPILFYCHFPDLLLARGRESAVKRLYRWPFDALEQWSMTYAHTIAVNSLFTRDVVAKTWPKLIRQVPIRVVYPCVDTTVPKDKDLPKTLEGEKVLLSINRFERKKDIGLAIKAFAAVPEGQRKGVRLVIAGGYDPRIDENVQHLKELQSLASSLSLTHATIASTDDISSAPPIAEAPVLFLPSVPGPTKDALLRAARLLVYTPAAEHFGIVPLEAMLARVPVLAATTGGPVETVRDGTTGWLRDTTDVQAWADVMSQALSLTDAQARAIGEAGARRVREGFGRDRMAERLDYIVNEIRQWKPMDSYFVALLVTLSVTALTFVLGIGGAKAYWNIKEAVLAVWADVSEASSQSA</sequence>
<comment type="caution">
    <text evidence="16">The sequence shown here is derived from an EMBL/GenBank/DDBJ whole genome shotgun (WGS) entry which is preliminary data.</text>
</comment>